<keyword evidence="2" id="KW-0812">Transmembrane</keyword>
<name>A0A9P8VH56_9PEZI</name>
<feature type="region of interest" description="Disordered" evidence="1">
    <location>
        <begin position="93"/>
        <end position="722"/>
    </location>
</feature>
<feature type="compositionally biased region" description="Basic and acidic residues" evidence="1">
    <location>
        <begin position="96"/>
        <end position="123"/>
    </location>
</feature>
<feature type="compositionally biased region" description="Polar residues" evidence="1">
    <location>
        <begin position="215"/>
        <end position="233"/>
    </location>
</feature>
<feature type="compositionally biased region" description="Acidic residues" evidence="1">
    <location>
        <begin position="920"/>
        <end position="934"/>
    </location>
</feature>
<feature type="compositionally biased region" description="Polar residues" evidence="1">
    <location>
        <begin position="332"/>
        <end position="347"/>
    </location>
</feature>
<feature type="compositionally biased region" description="Acidic residues" evidence="1">
    <location>
        <begin position="1115"/>
        <end position="1185"/>
    </location>
</feature>
<keyword evidence="4" id="KW-1185">Reference proteome</keyword>
<feature type="compositionally biased region" description="Polar residues" evidence="1">
    <location>
        <begin position="362"/>
        <end position="372"/>
    </location>
</feature>
<dbReference type="EMBL" id="JAGSXJ010000007">
    <property type="protein sequence ID" value="KAH6689851.1"/>
    <property type="molecule type" value="Genomic_DNA"/>
</dbReference>
<evidence type="ECO:0000313" key="3">
    <source>
        <dbReference type="EMBL" id="KAH6689851.1"/>
    </source>
</evidence>
<feature type="region of interest" description="Disordered" evidence="1">
    <location>
        <begin position="741"/>
        <end position="1244"/>
    </location>
</feature>
<feature type="compositionally biased region" description="Acidic residues" evidence="1">
    <location>
        <begin position="1223"/>
        <end position="1244"/>
    </location>
</feature>
<feature type="compositionally biased region" description="Polar residues" evidence="1">
    <location>
        <begin position="659"/>
        <end position="671"/>
    </location>
</feature>
<keyword evidence="2" id="KW-0472">Membrane</keyword>
<keyword evidence="2" id="KW-1133">Transmembrane helix</keyword>
<feature type="compositionally biased region" description="Acidic residues" evidence="1">
    <location>
        <begin position="843"/>
        <end position="857"/>
    </location>
</feature>
<feature type="compositionally biased region" description="Polar residues" evidence="1">
    <location>
        <begin position="617"/>
        <end position="632"/>
    </location>
</feature>
<feature type="compositionally biased region" description="Basic and acidic residues" evidence="1">
    <location>
        <begin position="537"/>
        <end position="552"/>
    </location>
</feature>
<evidence type="ECO:0000256" key="2">
    <source>
        <dbReference type="SAM" id="Phobius"/>
    </source>
</evidence>
<dbReference type="Proteomes" id="UP000770015">
    <property type="component" value="Unassembled WGS sequence"/>
</dbReference>
<feature type="compositionally biased region" description="Acidic residues" evidence="1">
    <location>
        <begin position="977"/>
        <end position="997"/>
    </location>
</feature>
<organism evidence="3 4">
    <name type="scientific">Plectosphaerella plurivora</name>
    <dbReference type="NCBI Taxonomy" id="936078"/>
    <lineage>
        <taxon>Eukaryota</taxon>
        <taxon>Fungi</taxon>
        <taxon>Dikarya</taxon>
        <taxon>Ascomycota</taxon>
        <taxon>Pezizomycotina</taxon>
        <taxon>Sordariomycetes</taxon>
        <taxon>Hypocreomycetidae</taxon>
        <taxon>Glomerellales</taxon>
        <taxon>Plectosphaerellaceae</taxon>
        <taxon>Plectosphaerella</taxon>
    </lineage>
</organism>
<evidence type="ECO:0000313" key="4">
    <source>
        <dbReference type="Proteomes" id="UP000770015"/>
    </source>
</evidence>
<feature type="compositionally biased region" description="Basic and acidic residues" evidence="1">
    <location>
        <begin position="774"/>
        <end position="799"/>
    </location>
</feature>
<feature type="compositionally biased region" description="Acidic residues" evidence="1">
    <location>
        <begin position="872"/>
        <end position="881"/>
    </location>
</feature>
<gene>
    <name evidence="3" type="ORF">F5X68DRAFT_254475</name>
</gene>
<feature type="compositionally biased region" description="Basic and acidic residues" evidence="1">
    <location>
        <begin position="1044"/>
        <end position="1053"/>
    </location>
</feature>
<feature type="compositionally biased region" description="Basic and acidic residues" evidence="1">
    <location>
        <begin position="809"/>
        <end position="839"/>
    </location>
</feature>
<feature type="compositionally biased region" description="Low complexity" evidence="1">
    <location>
        <begin position="672"/>
        <end position="681"/>
    </location>
</feature>
<reference evidence="3" key="1">
    <citation type="journal article" date="2021" name="Nat. Commun.">
        <title>Genetic determinants of endophytism in the Arabidopsis root mycobiome.</title>
        <authorList>
            <person name="Mesny F."/>
            <person name="Miyauchi S."/>
            <person name="Thiergart T."/>
            <person name="Pickel B."/>
            <person name="Atanasova L."/>
            <person name="Karlsson M."/>
            <person name="Huettel B."/>
            <person name="Barry K.W."/>
            <person name="Haridas S."/>
            <person name="Chen C."/>
            <person name="Bauer D."/>
            <person name="Andreopoulos W."/>
            <person name="Pangilinan J."/>
            <person name="LaButti K."/>
            <person name="Riley R."/>
            <person name="Lipzen A."/>
            <person name="Clum A."/>
            <person name="Drula E."/>
            <person name="Henrissat B."/>
            <person name="Kohler A."/>
            <person name="Grigoriev I.V."/>
            <person name="Martin F.M."/>
            <person name="Hacquard S."/>
        </authorList>
    </citation>
    <scope>NUCLEOTIDE SEQUENCE</scope>
    <source>
        <strain evidence="3">MPI-SDFR-AT-0117</strain>
    </source>
</reference>
<sequence length="1244" mass="134107">MKPRKNVSTGASSPRVAPEPYTMPAQLPQTQKSPPSVLQTRGLEVPKKTPGSSRAVIGAALGAVAGAAVAGLSGIPPMKLSLAPSLQANVNVQSIRGEKPNKAVQKEARGKPSRQTESREKAPRSPAEGRNLAVFKANMKAPLPRIKKEKVGQPQVRPQPLNREQPRPKARSGGMKDKTGTRAGPAISRPRAQVPAIRFKQQKAPVKQRPAVRQTGMSNGKKQLSAGPSSNKAPPSRKPVPGSKSSGMSSTKRTGVDTTATSHHTHHEEYSMFSSKTHMSQVDHDQHQTGFEYNFSHGYPGHPYGSGEQPSQMDPLSPRTDTDPETSPLDGPTSTGNPLDQTENLISDPSADADLAEDKIQENQAGSPNALNAQFEKFESNAPGQQVEDQSSPSSNTLDTSITANGPIANPFNDNSSTATQVPKIEKPDTGSAGDRMEGYQPTASGLVGAKQTQDPPSLPRSPVDGHLQSTPKPINSPAGMFTKASQEETSSCPQEATRHAIDPQQTTYSQASSTMTSDQNDLGATPQDQAPNNAKHGSETYHAVSEKKAEFDAPLNVGSSGRDSLEQGVPSATKSSDTPVTPTASFNGPMAQDQGARNLHPGSPGTLPTFAPAVPSWQQQPVDSSAGQQETRGVLSNGLAPGSYSDSNANVERRGDPNMTTTSSNWNLQQNTATTFNNTNSSMQKQYYSTGKEQSYPSMTNRGPPNEERDASGGQQSWKAAAVAGGVAGAAGLGLGLAGGAAASSFMGSSGGPEPQTGLDQSSQWDSSPQYGDHQEQWSGRDHGDQNSDASFDNHVEGPSRSLSPTHPESENEYDRMYDRGLPHGEYLDDNSYEREQSADVNADDDDGGEWNDEDEVQHNPYEMQRSADANVDDGDEWFDEGQAQHNSYEREGFADVNAEDGSEWSDEDETQRRVSSGFDEEFGNGDDDEDSNEASQGEQQFHNDEFDDDDGSETGGQNFQDEYEDSDQQDRESAQADDPDDEGSQVRDEDFDPDMAENSSQNGEGDFQSEEYDSEGGINRDIDEDEDEDCHSEGYDDEQGQEEERSSDDSHAFGNDSEVSGSQDEDEEVYDSENGSSRDAEELEQDPSGNEEKVSEDQQDEYGSSEAERNGDSDADEDVEAEESFQEEDSEEQGLDEEDSEEQEFDEEGNDEGESEDQGSYEESDVQDEEESGEQENYDESAEEYSGSDNALSDNAGLEYADSESEPGQAWQVQEQHGDDGVGDEDDHGGYSDDDGGDDYYE</sequence>
<feature type="transmembrane region" description="Helical" evidence="2">
    <location>
        <begin position="55"/>
        <end position="75"/>
    </location>
</feature>
<feature type="compositionally biased region" description="Polar residues" evidence="1">
    <location>
        <begin position="682"/>
        <end position="704"/>
    </location>
</feature>
<feature type="compositionally biased region" description="Acidic residues" evidence="1">
    <location>
        <begin position="899"/>
        <end position="911"/>
    </location>
</feature>
<feature type="compositionally biased region" description="Polar residues" evidence="1">
    <location>
        <begin position="412"/>
        <end position="421"/>
    </location>
</feature>
<dbReference type="AlphaFoldDB" id="A0A9P8VH56"/>
<feature type="compositionally biased region" description="Polar residues" evidence="1">
    <location>
        <begin position="1"/>
        <end position="12"/>
    </location>
</feature>
<feature type="compositionally biased region" description="Acidic residues" evidence="1">
    <location>
        <begin position="1024"/>
        <end position="1043"/>
    </location>
</feature>
<feature type="compositionally biased region" description="Polar residues" evidence="1">
    <location>
        <begin position="571"/>
        <end position="587"/>
    </location>
</feature>
<feature type="compositionally biased region" description="Polar residues" evidence="1">
    <location>
        <begin position="243"/>
        <end position="257"/>
    </location>
</feature>
<protein>
    <submittedName>
        <fullName evidence="3">Uncharacterized protein</fullName>
    </submittedName>
</protein>
<feature type="compositionally biased region" description="Polar residues" evidence="1">
    <location>
        <begin position="382"/>
        <end position="404"/>
    </location>
</feature>
<feature type="compositionally biased region" description="Polar residues" evidence="1">
    <location>
        <begin position="27"/>
        <end position="39"/>
    </location>
</feature>
<evidence type="ECO:0000256" key="1">
    <source>
        <dbReference type="SAM" id="MobiDB-lite"/>
    </source>
</evidence>
<accession>A0A9P8VH56</accession>
<feature type="compositionally biased region" description="Polar residues" evidence="1">
    <location>
        <begin position="504"/>
        <end position="533"/>
    </location>
</feature>
<feature type="compositionally biased region" description="Polar residues" evidence="1">
    <location>
        <begin position="759"/>
        <end position="771"/>
    </location>
</feature>
<proteinExistence type="predicted"/>
<feature type="compositionally biased region" description="Polar residues" evidence="1">
    <location>
        <begin position="484"/>
        <end position="495"/>
    </location>
</feature>
<comment type="caution">
    <text evidence="3">The sequence shown here is derived from an EMBL/GenBank/DDBJ whole genome shotgun (WGS) entry which is preliminary data.</text>
</comment>
<feature type="region of interest" description="Disordered" evidence="1">
    <location>
        <begin position="1"/>
        <end position="52"/>
    </location>
</feature>